<sequence length="195" mass="21326">MRNMSSNMTVLQQAWEAFIQMKARMRQTWMNVVNAPDHLVTNLTGMLSRDKLHLPAKQVWLGRHIEDSAVCSSPKPSRTLDYLLLAISNGDKLFSSVQTMNTVHPGLYKSGNGSEKDRQVLEVRQPAAIGDSESEVMIITAIGAILGTLIPGATSFRKPGSTEFQKVCIVFAESQAFEEDCGAAVIDASTGCFYG</sequence>
<comment type="caution">
    <text evidence="1">The sequence shown here is derived from an EMBL/GenBank/DDBJ whole genome shotgun (WGS) entry which is preliminary data.</text>
</comment>
<dbReference type="OrthoDB" id="5154258at2759"/>
<reference evidence="1" key="1">
    <citation type="submission" date="2021-10" db="EMBL/GenBank/DDBJ databases">
        <authorList>
            <person name="Piombo E."/>
        </authorList>
    </citation>
    <scope>NUCLEOTIDE SEQUENCE</scope>
</reference>
<evidence type="ECO:0000313" key="2">
    <source>
        <dbReference type="Proteomes" id="UP000775872"/>
    </source>
</evidence>
<name>A0A9P0EJ27_9HYPO</name>
<accession>A0A9P0EJ27</accession>
<dbReference type="Proteomes" id="UP000775872">
    <property type="component" value="Unassembled WGS sequence"/>
</dbReference>
<evidence type="ECO:0000313" key="1">
    <source>
        <dbReference type="EMBL" id="CAH0053301.1"/>
    </source>
</evidence>
<proteinExistence type="predicted"/>
<gene>
    <name evidence="1" type="ORF">CSOL1703_00005173</name>
</gene>
<keyword evidence="2" id="KW-1185">Reference proteome</keyword>
<dbReference type="EMBL" id="CABFOC020000045">
    <property type="protein sequence ID" value="CAH0053301.1"/>
    <property type="molecule type" value="Genomic_DNA"/>
</dbReference>
<dbReference type="AlphaFoldDB" id="A0A9P0EJ27"/>
<protein>
    <submittedName>
        <fullName evidence="1">Uncharacterized protein</fullName>
    </submittedName>
</protein>
<organism evidence="1 2">
    <name type="scientific">Clonostachys solani</name>
    <dbReference type="NCBI Taxonomy" id="160281"/>
    <lineage>
        <taxon>Eukaryota</taxon>
        <taxon>Fungi</taxon>
        <taxon>Dikarya</taxon>
        <taxon>Ascomycota</taxon>
        <taxon>Pezizomycotina</taxon>
        <taxon>Sordariomycetes</taxon>
        <taxon>Hypocreomycetidae</taxon>
        <taxon>Hypocreales</taxon>
        <taxon>Bionectriaceae</taxon>
        <taxon>Clonostachys</taxon>
    </lineage>
</organism>